<name>A0A8B6HEB1_MYTGA</name>
<dbReference type="EMBL" id="UYJE01009909">
    <property type="protein sequence ID" value="VDI77943.1"/>
    <property type="molecule type" value="Genomic_DNA"/>
</dbReference>
<accession>A0A8B6HEB1</accession>
<sequence>MYLSGEKLQKINEIVYKAKGTTPKSHKRLRFEQLPDDSALNGSNEVPDPIVIKKSKLSSKVLPFSSQEGKDKSSKEQS</sequence>
<organism evidence="2 3">
    <name type="scientific">Mytilus galloprovincialis</name>
    <name type="common">Mediterranean mussel</name>
    <dbReference type="NCBI Taxonomy" id="29158"/>
    <lineage>
        <taxon>Eukaryota</taxon>
        <taxon>Metazoa</taxon>
        <taxon>Spiralia</taxon>
        <taxon>Lophotrochozoa</taxon>
        <taxon>Mollusca</taxon>
        <taxon>Bivalvia</taxon>
        <taxon>Autobranchia</taxon>
        <taxon>Pteriomorphia</taxon>
        <taxon>Mytilida</taxon>
        <taxon>Mytiloidea</taxon>
        <taxon>Mytilidae</taxon>
        <taxon>Mytilinae</taxon>
        <taxon>Mytilus</taxon>
    </lineage>
</organism>
<dbReference type="AlphaFoldDB" id="A0A8B6HEB1"/>
<protein>
    <submittedName>
        <fullName evidence="2">Uncharacterized protein</fullName>
    </submittedName>
</protein>
<keyword evidence="3" id="KW-1185">Reference proteome</keyword>
<evidence type="ECO:0000256" key="1">
    <source>
        <dbReference type="SAM" id="MobiDB-lite"/>
    </source>
</evidence>
<dbReference type="Proteomes" id="UP000596742">
    <property type="component" value="Unassembled WGS sequence"/>
</dbReference>
<evidence type="ECO:0000313" key="3">
    <source>
        <dbReference type="Proteomes" id="UP000596742"/>
    </source>
</evidence>
<gene>
    <name evidence="2" type="ORF">MGAL_10B085864</name>
</gene>
<reference evidence="2" key="1">
    <citation type="submission" date="2018-11" db="EMBL/GenBank/DDBJ databases">
        <authorList>
            <person name="Alioto T."/>
            <person name="Alioto T."/>
        </authorList>
    </citation>
    <scope>NUCLEOTIDE SEQUENCE</scope>
</reference>
<feature type="region of interest" description="Disordered" evidence="1">
    <location>
        <begin position="22"/>
        <end position="47"/>
    </location>
</feature>
<comment type="caution">
    <text evidence="2">The sequence shown here is derived from an EMBL/GenBank/DDBJ whole genome shotgun (WGS) entry which is preliminary data.</text>
</comment>
<evidence type="ECO:0000313" key="2">
    <source>
        <dbReference type="EMBL" id="VDI77943.1"/>
    </source>
</evidence>
<proteinExistence type="predicted"/>